<dbReference type="AlphaFoldDB" id="A0A4Y1WR28"/>
<dbReference type="Gene3D" id="2.40.170.20">
    <property type="entry name" value="TonB-dependent receptor, beta-barrel domain"/>
    <property type="match status" value="1"/>
</dbReference>
<dbReference type="KEGG" id="acou:A5CBH24_08640"/>
<dbReference type="GO" id="GO:0044718">
    <property type="term" value="P:siderophore transmembrane transport"/>
    <property type="evidence" value="ECO:0007669"/>
    <property type="project" value="TreeGrafter"/>
</dbReference>
<keyword evidence="2" id="KW-0813">Transport</keyword>
<keyword evidence="5 8" id="KW-0732">Signal</keyword>
<evidence type="ECO:0000256" key="8">
    <source>
        <dbReference type="SAM" id="SignalP"/>
    </source>
</evidence>
<name>A0A4Y1WR28_9BACT</name>
<dbReference type="SUPFAM" id="SSF56935">
    <property type="entry name" value="Porins"/>
    <property type="match status" value="1"/>
</dbReference>
<dbReference type="GO" id="GO:0015344">
    <property type="term" value="F:siderophore uptake transmembrane transporter activity"/>
    <property type="evidence" value="ECO:0007669"/>
    <property type="project" value="TreeGrafter"/>
</dbReference>
<dbReference type="PANTHER" id="PTHR30069:SF29">
    <property type="entry name" value="HEMOGLOBIN AND HEMOGLOBIN-HAPTOGLOBIN-BINDING PROTEIN 1-RELATED"/>
    <property type="match status" value="1"/>
</dbReference>
<evidence type="ECO:0000256" key="7">
    <source>
        <dbReference type="ARBA" id="ARBA00023237"/>
    </source>
</evidence>
<keyword evidence="3" id="KW-1134">Transmembrane beta strand</keyword>
<keyword evidence="7" id="KW-0998">Cell outer membrane</keyword>
<gene>
    <name evidence="9" type="ORF">A5CBH24_08640</name>
</gene>
<evidence type="ECO:0000256" key="2">
    <source>
        <dbReference type="ARBA" id="ARBA00022448"/>
    </source>
</evidence>
<evidence type="ECO:0000313" key="10">
    <source>
        <dbReference type="Proteomes" id="UP000318946"/>
    </source>
</evidence>
<keyword evidence="10" id="KW-1185">Reference proteome</keyword>
<proteinExistence type="predicted"/>
<evidence type="ECO:0000313" key="9">
    <source>
        <dbReference type="EMBL" id="BBL03551.1"/>
    </source>
</evidence>
<dbReference type="RefSeq" id="WP_162502270.1">
    <property type="nucleotide sequence ID" value="NZ_AP019735.1"/>
</dbReference>
<sequence length="706" mass="78724">MTNTLTRLLLTAALCGLFLLSEAQERNAVSAPDPAAPRMPADSISRDYRLDGVVIGTQRPPSPLGSIAEGRFRLLMRNSSALPRFAGSIDPMRILQLMPGVQTAAEGNSGLYVRGNDAGQNLILLNQAPLYAHAHLLGFFSVFNPGQVASFELSKTGGGRIETAMQPATVVVQSREETGVRWGVEGDLGIIASQATVTAPLTDRAALFLSGRRSYTGWLIGALSPKGEDDLNYRLQDYDATLAWQIDDHNKLIVNSHYGDDRTHITYNEGLLGGRLQWYASVSSATLRSELSPTTHMENALYYSRLDTRLTASTTGISAQAPSSIGDLGYKHSTRWHIGRLQLAAGLQYAYRRIRPQHIASDYGGIADAGRGPRYDTHELAPFLAATIPLTHSLTCDAALRYGFYLLQGDGRIASYRHASPQPSLSLDWQVARGSRLRASYNYITQYIHKVPSSNISFSTDFWMAPTRRTPPQHTHHAALGYFAEAAGGRLNFSAEAYYQRMYRVLEYNAPLTGMVNNRYELEQYLHSGDGEAYGMEFMVSYAGRKFNGWISYTLGKSVRQFAALNNGLPFPASLDRRHDLSLAASYMPGERWELSTVFVYASGGAYTPTRDLYIAGGSFVRGHGSYNGARLPDYHRLDLSVTYWLRRKPWRSGINLSLFNLYAHRNPLYISWPVLVDEEKHEYQIHPRRHYLYTVIPSVSWIFKF</sequence>
<reference evidence="10" key="1">
    <citation type="submission" date="2019-06" db="EMBL/GenBank/DDBJ databases">
        <title>Alistipes onderdonkii subsp. vulgaris subsp. nov., Alistipes dispar sp. nov. and Alistipes communis sp. nov., isolated from human faeces, and creation of Alistipes onderdonkii subsp. onderdonkii subsp. nov.</title>
        <authorList>
            <person name="Sakamoto M."/>
            <person name="Ikeyama N."/>
            <person name="Ogata Y."/>
            <person name="Suda W."/>
            <person name="Iino T."/>
            <person name="Hattori M."/>
            <person name="Ohkuma M."/>
        </authorList>
    </citation>
    <scope>NUCLEOTIDE SEQUENCE [LARGE SCALE GENOMIC DNA]</scope>
    <source>
        <strain evidence="10">5CBH24</strain>
    </source>
</reference>
<dbReference type="GeneID" id="78341581"/>
<keyword evidence="4" id="KW-0812">Transmembrane</keyword>
<evidence type="ECO:0000256" key="5">
    <source>
        <dbReference type="ARBA" id="ARBA00022729"/>
    </source>
</evidence>
<dbReference type="InterPro" id="IPR036942">
    <property type="entry name" value="Beta-barrel_TonB_sf"/>
</dbReference>
<accession>A0A4Y1WR28</accession>
<dbReference type="Proteomes" id="UP000318946">
    <property type="component" value="Chromosome"/>
</dbReference>
<evidence type="ECO:0000256" key="6">
    <source>
        <dbReference type="ARBA" id="ARBA00023136"/>
    </source>
</evidence>
<dbReference type="EMBL" id="AP019735">
    <property type="protein sequence ID" value="BBL03551.1"/>
    <property type="molecule type" value="Genomic_DNA"/>
</dbReference>
<keyword evidence="6" id="KW-0472">Membrane</keyword>
<evidence type="ECO:0000256" key="4">
    <source>
        <dbReference type="ARBA" id="ARBA00022692"/>
    </source>
</evidence>
<evidence type="ECO:0000256" key="3">
    <source>
        <dbReference type="ARBA" id="ARBA00022452"/>
    </source>
</evidence>
<evidence type="ECO:0000256" key="1">
    <source>
        <dbReference type="ARBA" id="ARBA00004571"/>
    </source>
</evidence>
<protein>
    <submittedName>
        <fullName evidence="9">TonB-dependent receptor</fullName>
    </submittedName>
</protein>
<keyword evidence="9" id="KW-0675">Receptor</keyword>
<comment type="subcellular location">
    <subcellularLocation>
        <location evidence="1">Cell outer membrane</location>
        <topology evidence="1">Multi-pass membrane protein</topology>
    </subcellularLocation>
</comment>
<dbReference type="PANTHER" id="PTHR30069">
    <property type="entry name" value="TONB-DEPENDENT OUTER MEMBRANE RECEPTOR"/>
    <property type="match status" value="1"/>
</dbReference>
<dbReference type="GO" id="GO:0009279">
    <property type="term" value="C:cell outer membrane"/>
    <property type="evidence" value="ECO:0007669"/>
    <property type="project" value="UniProtKB-SubCell"/>
</dbReference>
<organism evidence="9 10">
    <name type="scientific">Alistipes communis</name>
    <dbReference type="NCBI Taxonomy" id="2585118"/>
    <lineage>
        <taxon>Bacteria</taxon>
        <taxon>Pseudomonadati</taxon>
        <taxon>Bacteroidota</taxon>
        <taxon>Bacteroidia</taxon>
        <taxon>Bacteroidales</taxon>
        <taxon>Rikenellaceae</taxon>
        <taxon>Alistipes</taxon>
    </lineage>
</organism>
<feature type="signal peptide" evidence="8">
    <location>
        <begin position="1"/>
        <end position="23"/>
    </location>
</feature>
<dbReference type="InterPro" id="IPR039426">
    <property type="entry name" value="TonB-dep_rcpt-like"/>
</dbReference>
<feature type="chain" id="PRO_5021318429" evidence="8">
    <location>
        <begin position="24"/>
        <end position="706"/>
    </location>
</feature>